<sequence>MAVATAPREQAMLDASSVVVELFIQHGTSAFAIKDLAAHAGISERSFHRYFPKKEDVVRPFLAAGAERIATIAADRPTDEPLVASLVEAWRGSWAAVHVDKARALHEILRESESFRAHWLQALTDSERRWTQVIAGRLCIDPAGRQAVLAGAAVAAATRLSIEGFAENLNPAEEFAAQLALLGPALFTSPTKE</sequence>
<dbReference type="EMBL" id="FRCS01000003">
    <property type="protein sequence ID" value="SHN19120.1"/>
    <property type="molecule type" value="Genomic_DNA"/>
</dbReference>
<evidence type="ECO:0000259" key="3">
    <source>
        <dbReference type="PROSITE" id="PS50977"/>
    </source>
</evidence>
<dbReference type="AlphaFoldDB" id="A0A1M7PPC3"/>
<dbReference type="InterPro" id="IPR009057">
    <property type="entry name" value="Homeodomain-like_sf"/>
</dbReference>
<dbReference type="InterPro" id="IPR001647">
    <property type="entry name" value="HTH_TetR"/>
</dbReference>
<dbReference type="SUPFAM" id="SSF46689">
    <property type="entry name" value="Homeodomain-like"/>
    <property type="match status" value="1"/>
</dbReference>
<dbReference type="Pfam" id="PF00440">
    <property type="entry name" value="TetR_N"/>
    <property type="match status" value="1"/>
</dbReference>
<reference evidence="4 5" key="1">
    <citation type="submission" date="2016-11" db="EMBL/GenBank/DDBJ databases">
        <authorList>
            <person name="Jaros S."/>
            <person name="Januszkiewicz K."/>
            <person name="Wedrychowicz H."/>
        </authorList>
    </citation>
    <scope>NUCLEOTIDE SEQUENCE [LARGE SCALE GENOMIC DNA]</scope>
    <source>
        <strain evidence="4 5">DSM 46144</strain>
    </source>
</reference>
<evidence type="ECO:0000256" key="2">
    <source>
        <dbReference type="PROSITE-ProRule" id="PRU00335"/>
    </source>
</evidence>
<dbReference type="STRING" id="134849.SAMN05443668_103548"/>
<organism evidence="4 5">
    <name type="scientific">Cryptosporangium aurantiacum</name>
    <dbReference type="NCBI Taxonomy" id="134849"/>
    <lineage>
        <taxon>Bacteria</taxon>
        <taxon>Bacillati</taxon>
        <taxon>Actinomycetota</taxon>
        <taxon>Actinomycetes</taxon>
        <taxon>Cryptosporangiales</taxon>
        <taxon>Cryptosporangiaceae</taxon>
        <taxon>Cryptosporangium</taxon>
    </lineage>
</organism>
<evidence type="ECO:0000313" key="4">
    <source>
        <dbReference type="EMBL" id="SHN19120.1"/>
    </source>
</evidence>
<dbReference type="Gene3D" id="1.10.357.10">
    <property type="entry name" value="Tetracycline Repressor, domain 2"/>
    <property type="match status" value="1"/>
</dbReference>
<gene>
    <name evidence="4" type="ORF">SAMN05443668_103548</name>
</gene>
<feature type="domain" description="HTH tetR-type" evidence="3">
    <location>
        <begin position="9"/>
        <end position="69"/>
    </location>
</feature>
<dbReference type="GO" id="GO:0003677">
    <property type="term" value="F:DNA binding"/>
    <property type="evidence" value="ECO:0007669"/>
    <property type="project" value="UniProtKB-UniRule"/>
</dbReference>
<keyword evidence="1 2" id="KW-0238">DNA-binding</keyword>
<keyword evidence="5" id="KW-1185">Reference proteome</keyword>
<protein>
    <submittedName>
        <fullName evidence="4">Transcriptional regulator, TetR family</fullName>
    </submittedName>
</protein>
<dbReference type="Proteomes" id="UP000184440">
    <property type="component" value="Unassembled WGS sequence"/>
</dbReference>
<accession>A0A1M7PPC3</accession>
<dbReference type="PROSITE" id="PS50977">
    <property type="entry name" value="HTH_TETR_2"/>
    <property type="match status" value="1"/>
</dbReference>
<feature type="DNA-binding region" description="H-T-H motif" evidence="2">
    <location>
        <begin position="32"/>
        <end position="51"/>
    </location>
</feature>
<proteinExistence type="predicted"/>
<evidence type="ECO:0000256" key="1">
    <source>
        <dbReference type="ARBA" id="ARBA00023125"/>
    </source>
</evidence>
<name>A0A1M7PPC3_9ACTN</name>
<evidence type="ECO:0000313" key="5">
    <source>
        <dbReference type="Proteomes" id="UP000184440"/>
    </source>
</evidence>